<protein>
    <recommendedName>
        <fullName evidence="4">Large ribosomal subunit protein bL21m</fullName>
    </recommendedName>
</protein>
<dbReference type="HAMAP" id="MF_01363">
    <property type="entry name" value="Ribosomal_bL21"/>
    <property type="match status" value="1"/>
</dbReference>
<reference evidence="5" key="1">
    <citation type="submission" date="2017-01" db="EMBL/GenBank/DDBJ databases">
        <title>An insight into the sialome and mialome of the horn fly, Haematobia irritans.</title>
        <authorList>
            <person name="Breijo M."/>
            <person name="Boiani M."/>
            <person name="Ures X."/>
            <person name="Rocha S."/>
            <person name="Sequeira M."/>
            <person name="Ribeiro J.M."/>
        </authorList>
    </citation>
    <scope>NUCLEOTIDE SEQUENCE</scope>
</reference>
<accession>A0A1L8EBA8</accession>
<name>A0A1L8EBA8_HAEIR</name>
<dbReference type="GO" id="GO:0003735">
    <property type="term" value="F:structural constituent of ribosome"/>
    <property type="evidence" value="ECO:0007669"/>
    <property type="project" value="InterPro"/>
</dbReference>
<evidence type="ECO:0000313" key="5">
    <source>
        <dbReference type="EMBL" id="JAV16021.1"/>
    </source>
</evidence>
<dbReference type="PANTHER" id="PTHR21349">
    <property type="entry name" value="50S RIBOSOMAL PROTEIN L21"/>
    <property type="match status" value="1"/>
</dbReference>
<dbReference type="SUPFAM" id="SSF141091">
    <property type="entry name" value="L21p-like"/>
    <property type="match status" value="1"/>
</dbReference>
<dbReference type="GO" id="GO:0003723">
    <property type="term" value="F:RNA binding"/>
    <property type="evidence" value="ECO:0007669"/>
    <property type="project" value="InterPro"/>
</dbReference>
<dbReference type="EMBL" id="GFDG01002778">
    <property type="protein sequence ID" value="JAV16021.1"/>
    <property type="molecule type" value="Transcribed_RNA"/>
</dbReference>
<evidence type="ECO:0000256" key="4">
    <source>
        <dbReference type="ARBA" id="ARBA00044129"/>
    </source>
</evidence>
<dbReference type="InterPro" id="IPR028909">
    <property type="entry name" value="bL21-like"/>
</dbReference>
<dbReference type="GO" id="GO:0006412">
    <property type="term" value="P:translation"/>
    <property type="evidence" value="ECO:0007669"/>
    <property type="project" value="InterPro"/>
</dbReference>
<evidence type="ECO:0000256" key="2">
    <source>
        <dbReference type="ARBA" id="ARBA00022980"/>
    </source>
</evidence>
<proteinExistence type="inferred from homology"/>
<dbReference type="PANTHER" id="PTHR21349:SF0">
    <property type="entry name" value="LARGE RIBOSOMAL SUBUNIT PROTEIN BL21M"/>
    <property type="match status" value="1"/>
</dbReference>
<keyword evidence="3" id="KW-0687">Ribonucleoprotein</keyword>
<dbReference type="AlphaFoldDB" id="A0A1L8EBA8"/>
<comment type="similarity">
    <text evidence="1">Belongs to the bacterial ribosomal protein bL21 family.</text>
</comment>
<dbReference type="Pfam" id="PF00829">
    <property type="entry name" value="Ribosomal_L21p"/>
    <property type="match status" value="1"/>
</dbReference>
<dbReference type="NCBIfam" id="TIGR00061">
    <property type="entry name" value="L21"/>
    <property type="match status" value="1"/>
</dbReference>
<evidence type="ECO:0000256" key="1">
    <source>
        <dbReference type="ARBA" id="ARBA00008563"/>
    </source>
</evidence>
<sequence length="257" mass="29610">MAFLARNMLRITRQPCLINSLTNSMRSLSVTPPVCQQPKLEIIENVQVIKSNKEEQVESQKIFDKVNQQLAQNAEGRMFAIVHLCGKQFKVTAGDIILVEGYWPPTQGDEIRLEKVMLAGAKDFTLIGAPLLEPGLVDVKATVVEKTLSHTKTHFKKKRRKQYLRINFQRSPHTTIRINSIEVRQQVDKPSSRPLNDIEKQNIDFIAWGITEMNFGRVHCPQTNCVSSYKQRMHQNCAQKWRKRKTTPKKLYNNSLK</sequence>
<keyword evidence="2 5" id="KW-0689">Ribosomal protein</keyword>
<organism evidence="5">
    <name type="scientific">Haematobia irritans</name>
    <name type="common">Horn fly</name>
    <name type="synonym">Conops irritans</name>
    <dbReference type="NCBI Taxonomy" id="7368"/>
    <lineage>
        <taxon>Eukaryota</taxon>
        <taxon>Metazoa</taxon>
        <taxon>Ecdysozoa</taxon>
        <taxon>Arthropoda</taxon>
        <taxon>Hexapoda</taxon>
        <taxon>Insecta</taxon>
        <taxon>Pterygota</taxon>
        <taxon>Neoptera</taxon>
        <taxon>Endopterygota</taxon>
        <taxon>Diptera</taxon>
        <taxon>Brachycera</taxon>
        <taxon>Muscomorpha</taxon>
        <taxon>Muscoidea</taxon>
        <taxon>Muscidae</taxon>
        <taxon>Haematobia</taxon>
    </lineage>
</organism>
<evidence type="ECO:0000256" key="3">
    <source>
        <dbReference type="ARBA" id="ARBA00023274"/>
    </source>
</evidence>
<dbReference type="InterPro" id="IPR036164">
    <property type="entry name" value="bL21-like_sf"/>
</dbReference>
<dbReference type="InterPro" id="IPR001787">
    <property type="entry name" value="Ribosomal_bL21"/>
</dbReference>
<dbReference type="GO" id="GO:0005762">
    <property type="term" value="C:mitochondrial large ribosomal subunit"/>
    <property type="evidence" value="ECO:0007669"/>
    <property type="project" value="TreeGrafter"/>
</dbReference>